<dbReference type="Proteomes" id="UP000027492">
    <property type="component" value="Segment"/>
</dbReference>
<evidence type="ECO:0000313" key="2">
    <source>
        <dbReference type="Proteomes" id="UP000027492"/>
    </source>
</evidence>
<dbReference type="RefSeq" id="YP_009103981.1">
    <property type="nucleotide sequence ID" value="NC_025467.1"/>
</dbReference>
<dbReference type="EMBL" id="JQ309827">
    <property type="protein sequence ID" value="AFF27957.1"/>
    <property type="molecule type" value="Genomic_DNA"/>
</dbReference>
<organism evidence="1 2">
    <name type="scientific">Enterococcus phage vB_Efae230P-4</name>
    <dbReference type="NCBI Taxonomy" id="1161939"/>
    <lineage>
        <taxon>Viruses</taxon>
        <taxon>Duplodnaviria</taxon>
        <taxon>Heunggongvirae</taxon>
        <taxon>Uroviricota</taxon>
        <taxon>Caudoviricetes</taxon>
        <taxon>Rountreeviridae</taxon>
        <taxon>Sarlesvirinae</taxon>
        <taxon>Copernicusvirus</taxon>
        <taxon>Copernicusvirus Efae230P4</taxon>
    </lineage>
</organism>
<protein>
    <submittedName>
        <fullName evidence="1">Uncharacterized protein</fullName>
    </submittedName>
</protein>
<evidence type="ECO:0000313" key="1">
    <source>
        <dbReference type="EMBL" id="AFF27957.1"/>
    </source>
</evidence>
<proteinExistence type="predicted"/>
<name>A0A067XGW0_9CAUD</name>
<dbReference type="KEGG" id="vg:22112884"/>
<sequence>MKYPTREEIFENARKGNRLTINPKSLKAYIHLDYNFKDEEIYVLEFSVKSVNGKKMKSTFVEFEFTKNGIKQAEELAKIILGL</sequence>
<keyword evidence="2" id="KW-1185">Reference proteome</keyword>
<dbReference type="GeneID" id="22112884"/>
<accession>A0A067XGW0</accession>
<reference evidence="1 2" key="1">
    <citation type="submission" date="2011-12" db="EMBL/GenBank/DDBJ databases">
        <title>Sequence of unusually small Enterococcal phage vB_Efae230P-4.</title>
        <authorList>
            <person name="Golebiewski M."/>
            <person name="Jurczak-Kurek A."/>
            <person name="Wrobel B."/>
        </authorList>
    </citation>
    <scope>NUCLEOTIDE SEQUENCE [LARGE SCALE GENOMIC DNA]</scope>
</reference>
<gene>
    <name evidence="1" type="ORF">vB_Efae230P-4.25</name>
</gene>